<gene>
    <name evidence="1" type="ORF">TQ35_0000495</name>
</gene>
<sequence>MSQPSQTSKSKDLKVVTRQVINPSVIKEDKRKLQLLYIIKTLNSVSEKALTQFLYEAKDKGFDMGYPFSVIGGNVVSQQLKDDITSLLYLGLIENDPGNKKLKLTMSGEETVEGNMSLIDDAFKNSLTQALNELKNKIVAIDEEYSLKLRSERRGRRR</sequence>
<dbReference type="EMBL" id="JZWS03000001">
    <property type="protein sequence ID" value="MEW9490690.1"/>
    <property type="molecule type" value="Genomic_DNA"/>
</dbReference>
<evidence type="ECO:0000313" key="1">
    <source>
        <dbReference type="EMBL" id="MEW9490690.1"/>
    </source>
</evidence>
<evidence type="ECO:0000313" key="2">
    <source>
        <dbReference type="Proteomes" id="UP000053480"/>
    </source>
</evidence>
<comment type="caution">
    <text evidence="1">The sequence shown here is derived from an EMBL/GenBank/DDBJ whole genome shotgun (WGS) entry which is preliminary data.</text>
</comment>
<organism evidence="1 2">
    <name type="scientific">Candidatus Aramenus sulfurataquae</name>
    <dbReference type="NCBI Taxonomy" id="1326980"/>
    <lineage>
        <taxon>Archaea</taxon>
        <taxon>Thermoproteota</taxon>
        <taxon>Thermoprotei</taxon>
        <taxon>Sulfolobales</taxon>
        <taxon>Sulfolobaceae</taxon>
        <taxon>Candidatus Aramenus</taxon>
    </lineage>
</organism>
<accession>A0ACC6TLG9</accession>
<name>A0ACC6TLG9_9CREN</name>
<reference evidence="1" key="1">
    <citation type="submission" date="2024-07" db="EMBL/GenBank/DDBJ databases">
        <title>Metagenome and Metagenome-Assembled Genomes of Archaea from a hot spring from the geothermal field of Los Azufres, Mexico.</title>
        <authorList>
            <person name="Marin-Paredes R."/>
            <person name="Martinez-Romero E."/>
            <person name="Servin-Garciduenas L.E."/>
        </authorList>
    </citation>
    <scope>NUCLEOTIDE SEQUENCE</scope>
    <source>
        <strain evidence="1">AZ1-454</strain>
    </source>
</reference>
<protein>
    <submittedName>
        <fullName evidence="1">Uncharacterized protein</fullName>
    </submittedName>
</protein>
<dbReference type="Proteomes" id="UP000053480">
    <property type="component" value="Unassembled WGS sequence"/>
</dbReference>
<proteinExistence type="predicted"/>